<feature type="compositionally biased region" description="Polar residues" evidence="1">
    <location>
        <begin position="210"/>
        <end position="224"/>
    </location>
</feature>
<organism evidence="3 4">
    <name type="scientific">Leptobrachium leishanense</name>
    <name type="common">Leishan spiny toad</name>
    <dbReference type="NCBI Taxonomy" id="445787"/>
    <lineage>
        <taxon>Eukaryota</taxon>
        <taxon>Metazoa</taxon>
        <taxon>Chordata</taxon>
        <taxon>Craniata</taxon>
        <taxon>Vertebrata</taxon>
        <taxon>Euteleostomi</taxon>
        <taxon>Amphibia</taxon>
        <taxon>Batrachia</taxon>
        <taxon>Anura</taxon>
        <taxon>Pelobatoidea</taxon>
        <taxon>Megophryidae</taxon>
        <taxon>Leptobrachium</taxon>
    </lineage>
</organism>
<dbReference type="Pfam" id="PF10419">
    <property type="entry name" value="TFIIIC_sub6"/>
    <property type="match status" value="1"/>
</dbReference>
<evidence type="ECO:0000259" key="2">
    <source>
        <dbReference type="Pfam" id="PF10419"/>
    </source>
</evidence>
<dbReference type="GO" id="GO:0006383">
    <property type="term" value="P:transcription by RNA polymerase III"/>
    <property type="evidence" value="ECO:0007669"/>
    <property type="project" value="InterPro"/>
</dbReference>
<dbReference type="OrthoDB" id="1877767at2759"/>
<protein>
    <recommendedName>
        <fullName evidence="2">Transcription factor TFIIIC triple barrel domain-containing protein</fullName>
    </recommendedName>
</protein>
<dbReference type="Proteomes" id="UP000694569">
    <property type="component" value="Unplaced"/>
</dbReference>
<dbReference type="PANTHER" id="PTHR21860">
    <property type="entry name" value="TRANSCRIPTION INITIATION FACTOR IIIC TFIIIC , POLYPEPTIDE 6-RELATED"/>
    <property type="match status" value="1"/>
</dbReference>
<reference evidence="3" key="2">
    <citation type="submission" date="2025-09" db="UniProtKB">
        <authorList>
            <consortium name="Ensembl"/>
        </authorList>
    </citation>
    <scope>IDENTIFICATION</scope>
</reference>
<evidence type="ECO:0000256" key="1">
    <source>
        <dbReference type="SAM" id="MobiDB-lite"/>
    </source>
</evidence>
<dbReference type="Ensembl" id="ENSLLET00000038627.1">
    <property type="protein sequence ID" value="ENSLLEP00000037197.1"/>
    <property type="gene ID" value="ENSLLEG00000023558.1"/>
</dbReference>
<dbReference type="Gene3D" id="2.60.40.4370">
    <property type="match status" value="1"/>
</dbReference>
<feature type="domain" description="Transcription factor TFIIIC triple barrel" evidence="2">
    <location>
        <begin position="58"/>
        <end position="158"/>
    </location>
</feature>
<accession>A0A8C5QGZ4</accession>
<name>A0A8C5QGZ4_9ANUR</name>
<reference evidence="3" key="1">
    <citation type="submission" date="2025-08" db="UniProtKB">
        <authorList>
            <consortium name="Ensembl"/>
        </authorList>
    </citation>
    <scope>IDENTIFICATION</scope>
</reference>
<feature type="region of interest" description="Disordered" evidence="1">
    <location>
        <begin position="194"/>
        <end position="263"/>
    </location>
</feature>
<dbReference type="InterPro" id="IPR042771">
    <property type="entry name" value="GTF3C6-like"/>
</dbReference>
<dbReference type="FunFam" id="2.60.40.4370:FF:000003">
    <property type="entry name" value="General transcription factor 3C polypeptide, putative"/>
    <property type="match status" value="1"/>
</dbReference>
<dbReference type="InterPro" id="IPR019481">
    <property type="entry name" value="TFIIIC_triple_barrel"/>
</dbReference>
<dbReference type="PANTHER" id="PTHR21860:SF2">
    <property type="entry name" value="GENERAL TRANSCRIPTION FACTOR 3C POLYPEPTIDE 6"/>
    <property type="match status" value="1"/>
</dbReference>
<dbReference type="AlphaFoldDB" id="A0A8C5QGZ4"/>
<evidence type="ECO:0000313" key="4">
    <source>
        <dbReference type="Proteomes" id="UP000694569"/>
    </source>
</evidence>
<proteinExistence type="predicted"/>
<dbReference type="GeneTree" id="ENSGT00390000000510"/>
<keyword evidence="4" id="KW-1185">Reference proteome</keyword>
<feature type="compositionally biased region" description="Acidic residues" evidence="1">
    <location>
        <begin position="235"/>
        <end position="245"/>
    </location>
</feature>
<sequence>MQLDFALEVILCSELTYSVILLIPCTRPPALPTDPKDCPDHSLYCSMDYYQHQSAYSKEQLVLVELTGIIESDILEKCNNKCKILGINTEKPFLQVDKYVFAGEYEDALGTYVIFEETPEQSKACTDKKDKGDGEIPKPQLKYKCHTAKKLNMTRTFLSEKRDGNGDGGKVEWFHIKDDSDNNFPQMICSFAQGSEAESSLSEGEDGQKRQLNVSTENSGNLESSFELEKRNVETEEPCPQDELETGQPLEDTVTAEQTSESL</sequence>
<evidence type="ECO:0000313" key="3">
    <source>
        <dbReference type="Ensembl" id="ENSLLEP00000037197.1"/>
    </source>
</evidence>
<dbReference type="GO" id="GO:0000127">
    <property type="term" value="C:transcription factor TFIIIC complex"/>
    <property type="evidence" value="ECO:0007669"/>
    <property type="project" value="TreeGrafter"/>
</dbReference>